<sequence length="55" mass="6261">MPLPGPLDSDGSHLIPCGLYDRRCSYTIPCRDRPHPTCLMFEDSRKQWSCQGEPP</sequence>
<comment type="caution">
    <text evidence="1">The sequence shown here is derived from an EMBL/GenBank/DDBJ whole genome shotgun (WGS) entry which is preliminary data.</text>
</comment>
<accession>A0ABQ0YK11</accession>
<proteinExistence type="predicted"/>
<reference evidence="1 2" key="1">
    <citation type="journal article" date="2018" name="Biodegradation">
        <title>1,4-Dioxane degradation characteristics of Rhodococcus aetherivorans JCM 14343.</title>
        <authorList>
            <person name="Inoue D."/>
            <person name="Tsunoda T."/>
            <person name="Yamamoto N."/>
            <person name="Ike M."/>
            <person name="Sei K."/>
        </authorList>
    </citation>
    <scope>NUCLEOTIDE SEQUENCE [LARGE SCALE GENOMIC DNA]</scope>
    <source>
        <strain evidence="1 2">JCM 14343</strain>
    </source>
</reference>
<gene>
    <name evidence="1" type="ORF">RAJCM14343_2137</name>
</gene>
<dbReference type="EMBL" id="BLAH01000076">
    <property type="protein sequence ID" value="GES36883.1"/>
    <property type="molecule type" value="Genomic_DNA"/>
</dbReference>
<organism evidence="1 2">
    <name type="scientific">Rhodococcus aetherivorans</name>
    <dbReference type="NCBI Taxonomy" id="191292"/>
    <lineage>
        <taxon>Bacteria</taxon>
        <taxon>Bacillati</taxon>
        <taxon>Actinomycetota</taxon>
        <taxon>Actinomycetes</taxon>
        <taxon>Mycobacteriales</taxon>
        <taxon>Nocardiaceae</taxon>
        <taxon>Rhodococcus</taxon>
    </lineage>
</organism>
<name>A0ABQ0YK11_9NOCA</name>
<evidence type="ECO:0000313" key="2">
    <source>
        <dbReference type="Proteomes" id="UP000325466"/>
    </source>
</evidence>
<protein>
    <submittedName>
        <fullName evidence="1">Uncharacterized protein</fullName>
    </submittedName>
</protein>
<evidence type="ECO:0000313" key="1">
    <source>
        <dbReference type="EMBL" id="GES36883.1"/>
    </source>
</evidence>
<keyword evidence="2" id="KW-1185">Reference proteome</keyword>
<dbReference type="Proteomes" id="UP000325466">
    <property type="component" value="Unassembled WGS sequence"/>
</dbReference>